<dbReference type="STRING" id="1263103.BN741_00955"/>
<sequence>MFFQCYSLTSLDVSNFDTRNVTDMWGMFFNCNILTSLDLSNFDTQNVTDMRYMFTSCVNLATIYASDKFVTTACSEDGKMFSDCKKLVGAVPYDPNRIGKEMANYTTGYFTYKAASGIDAVSTTDNIAAEYYDVNGRRLNAPQKGINIVKRGNITTKVLVK</sequence>
<gene>
    <name evidence="1" type="ORF">BN741_00955</name>
</gene>
<name>R7GVH7_9BACT</name>
<dbReference type="AlphaFoldDB" id="R7GVH7"/>
<comment type="caution">
    <text evidence="1">The sequence shown here is derived from an EMBL/GenBank/DDBJ whole genome shotgun (WGS) entry which is preliminary data.</text>
</comment>
<dbReference type="NCBIfam" id="TIGR02167">
    <property type="entry name" value="Liste_lipo_26"/>
    <property type="match status" value="2"/>
</dbReference>
<organism evidence="1">
    <name type="scientific">Leyella stercorea CAG:629</name>
    <dbReference type="NCBI Taxonomy" id="1263103"/>
    <lineage>
        <taxon>Bacteria</taxon>
        <taxon>Pseudomonadati</taxon>
        <taxon>Bacteroidota</taxon>
        <taxon>Bacteroidia</taxon>
        <taxon>Bacteroidales</taxon>
        <taxon>Prevotellaceae</taxon>
        <taxon>Leyella</taxon>
    </lineage>
</organism>
<dbReference type="SUPFAM" id="SSF52047">
    <property type="entry name" value="RNI-like"/>
    <property type="match status" value="1"/>
</dbReference>
<dbReference type="InterPro" id="IPR005046">
    <property type="entry name" value="DUF285"/>
</dbReference>
<evidence type="ECO:0000313" key="1">
    <source>
        <dbReference type="EMBL" id="CDE31125.1"/>
    </source>
</evidence>
<reference evidence="1" key="1">
    <citation type="submission" date="2012-11" db="EMBL/GenBank/DDBJ databases">
        <title>Dependencies among metagenomic species, viruses, plasmids and units of genetic variation.</title>
        <authorList>
            <person name="Nielsen H.B."/>
            <person name="Almeida M."/>
            <person name="Juncker A.S."/>
            <person name="Rasmussen S."/>
            <person name="Li J."/>
            <person name="Sunagawa S."/>
            <person name="Plichta D."/>
            <person name="Gautier L."/>
            <person name="Le Chatelier E."/>
            <person name="Peletier E."/>
            <person name="Bonde I."/>
            <person name="Nielsen T."/>
            <person name="Manichanh C."/>
            <person name="Arumugam M."/>
            <person name="Batto J."/>
            <person name="Santos M.B.Q.D."/>
            <person name="Blom N."/>
            <person name="Borruel N."/>
            <person name="Burgdorf K.S."/>
            <person name="Boumezbeur F."/>
            <person name="Casellas F."/>
            <person name="Dore J."/>
            <person name="Guarner F."/>
            <person name="Hansen T."/>
            <person name="Hildebrand F."/>
            <person name="Kaas R.S."/>
            <person name="Kennedy S."/>
            <person name="Kristiansen K."/>
            <person name="Kultima J.R."/>
            <person name="Leonard P."/>
            <person name="Levenez F."/>
            <person name="Lund O."/>
            <person name="Moumen B."/>
            <person name="Le Paslier D."/>
            <person name="Pons N."/>
            <person name="Pedersen O."/>
            <person name="Prifti E."/>
            <person name="Qin J."/>
            <person name="Raes J."/>
            <person name="Tap J."/>
            <person name="Tims S."/>
            <person name="Ussery D.W."/>
            <person name="Yamada T."/>
            <person name="MetaHit consortium"/>
            <person name="Renault P."/>
            <person name="Sicheritz-Ponten T."/>
            <person name="Bork P."/>
            <person name="Wang J."/>
            <person name="Brunak S."/>
            <person name="Ehrlich S.D."/>
        </authorList>
    </citation>
    <scope>NUCLEOTIDE SEQUENCE [LARGE SCALE GENOMIC DNA]</scope>
</reference>
<dbReference type="EMBL" id="CBIT010000071">
    <property type="protein sequence ID" value="CDE31125.1"/>
    <property type="molecule type" value="Genomic_DNA"/>
</dbReference>
<dbReference type="Gene3D" id="3.80.10.10">
    <property type="entry name" value="Ribonuclease Inhibitor"/>
    <property type="match status" value="1"/>
</dbReference>
<proteinExistence type="predicted"/>
<accession>R7GVH7</accession>
<dbReference type="Pfam" id="PF03382">
    <property type="entry name" value="DUF285"/>
    <property type="match status" value="1"/>
</dbReference>
<dbReference type="Proteomes" id="UP000018072">
    <property type="component" value="Unassembled WGS sequence"/>
</dbReference>
<dbReference type="InterPro" id="IPR032675">
    <property type="entry name" value="LRR_dom_sf"/>
</dbReference>
<protein>
    <submittedName>
        <fullName evidence="1">Bacterial surface protein 26-residue PARCEL repeat-containing domain protein</fullName>
    </submittedName>
</protein>
<dbReference type="InterPro" id="IPR011889">
    <property type="entry name" value="Liste_lipo_26"/>
</dbReference>